<dbReference type="SUPFAM" id="SSF50346">
    <property type="entry name" value="PRC-barrel domain"/>
    <property type="match status" value="2"/>
</dbReference>
<dbReference type="Gene3D" id="2.30.30.240">
    <property type="entry name" value="PRC-barrel domain"/>
    <property type="match status" value="2"/>
</dbReference>
<dbReference type="PANTHER" id="PTHR36505">
    <property type="entry name" value="BLR1072 PROTEIN"/>
    <property type="match status" value="1"/>
</dbReference>
<evidence type="ECO:0000259" key="2">
    <source>
        <dbReference type="Pfam" id="PF05239"/>
    </source>
</evidence>
<name>A0AAE2VXC4_9RHOB</name>
<evidence type="ECO:0000256" key="1">
    <source>
        <dbReference type="SAM" id="SignalP"/>
    </source>
</evidence>
<dbReference type="PANTHER" id="PTHR36505:SF1">
    <property type="entry name" value="BLR1072 PROTEIN"/>
    <property type="match status" value="1"/>
</dbReference>
<dbReference type="EMBL" id="JAFBRM010000001">
    <property type="protein sequence ID" value="MBM1713471.1"/>
    <property type="molecule type" value="Genomic_DNA"/>
</dbReference>
<dbReference type="InterPro" id="IPR011033">
    <property type="entry name" value="PRC_barrel-like_sf"/>
</dbReference>
<reference evidence="3 4" key="1">
    <citation type="submission" date="2021-01" db="EMBL/GenBank/DDBJ databases">
        <title>Diatom-associated Roseobacters Show Island Model of Population Structure.</title>
        <authorList>
            <person name="Qu L."/>
            <person name="Feng X."/>
            <person name="Chen Y."/>
            <person name="Li L."/>
            <person name="Wang X."/>
            <person name="Hu Z."/>
            <person name="Wang H."/>
            <person name="Luo H."/>
        </authorList>
    </citation>
    <scope>NUCLEOTIDE SEQUENCE [LARGE SCALE GENOMIC DNA]</scope>
    <source>
        <strain evidence="3 4">TR60-84</strain>
    </source>
</reference>
<dbReference type="RefSeq" id="WP_203241788.1">
    <property type="nucleotide sequence ID" value="NZ_JAFBRH010000001.1"/>
</dbReference>
<dbReference type="InterPro" id="IPR027275">
    <property type="entry name" value="PRC-brl_dom"/>
</dbReference>
<dbReference type="Proteomes" id="UP000732193">
    <property type="component" value="Unassembled WGS sequence"/>
</dbReference>
<feature type="domain" description="PRC-barrel" evidence="2">
    <location>
        <begin position="36"/>
        <end position="129"/>
    </location>
</feature>
<evidence type="ECO:0000313" key="3">
    <source>
        <dbReference type="EMBL" id="MBM1713471.1"/>
    </source>
</evidence>
<organism evidence="3 4">
    <name type="scientific">Sulfitobacter geojensis</name>
    <dbReference type="NCBI Taxonomy" id="1342299"/>
    <lineage>
        <taxon>Bacteria</taxon>
        <taxon>Pseudomonadati</taxon>
        <taxon>Pseudomonadota</taxon>
        <taxon>Alphaproteobacteria</taxon>
        <taxon>Rhodobacterales</taxon>
        <taxon>Roseobacteraceae</taxon>
        <taxon>Sulfitobacter</taxon>
    </lineage>
</organism>
<feature type="domain" description="PRC-barrel" evidence="2">
    <location>
        <begin position="196"/>
        <end position="272"/>
    </location>
</feature>
<gene>
    <name evidence="3" type="ORF">JQV55_07860</name>
</gene>
<feature type="chain" id="PRO_5042296020" evidence="1">
    <location>
        <begin position="21"/>
        <end position="282"/>
    </location>
</feature>
<keyword evidence="1" id="KW-0732">Signal</keyword>
<accession>A0AAE2VXC4</accession>
<proteinExistence type="predicted"/>
<comment type="caution">
    <text evidence="3">The sequence shown here is derived from an EMBL/GenBank/DDBJ whole genome shotgun (WGS) entry which is preliminary data.</text>
</comment>
<evidence type="ECO:0000313" key="4">
    <source>
        <dbReference type="Proteomes" id="UP000732193"/>
    </source>
</evidence>
<keyword evidence="4" id="KW-1185">Reference proteome</keyword>
<dbReference type="AlphaFoldDB" id="A0AAE2VXC4"/>
<sequence>MKRFLSTTAVLLAFSGAAFADAHASNFGTVQFEQGDFFASDLIGMRIYNSESQIEDGYTINDGGETEWDDIGEINDIIVSKDGEIRAVVLGVGGFLGLGERDVTVSIDAIKVVQEKDDADDRFLVVTTSKEILENAPVFEADMDDDMPEQDAVEKDMAETKVDDTTAMSNDSALVRPVMERDGYAEIEPVEVEQLTAEKIQGSYVYGENDETVGEIGSLLMNDDGKVSQAVINVGGFLGLGEKPVAVSFEKIQILKGVEGDDYRFYIDSTQEKLEALPEYED</sequence>
<feature type="signal peptide" evidence="1">
    <location>
        <begin position="1"/>
        <end position="20"/>
    </location>
</feature>
<protein>
    <submittedName>
        <fullName evidence="3">PRC-barrel domain-containing protein</fullName>
    </submittedName>
</protein>
<dbReference type="Pfam" id="PF05239">
    <property type="entry name" value="PRC"/>
    <property type="match status" value="2"/>
</dbReference>